<sequence length="156" mass="17362">MLSAEKAGSLAMQGDGNVVKGRFTKALGVLLILATSSLAFCAGGYVGQVTFEPQVIVDYQTISRVIERVVYEPVEVEKVIVEQVEVSKELHYFESLDELEQWLSGISIFASDCDDFAIELQRKALKDGYILSFEVIYPSEYNSQFKQKRLPSGIVP</sequence>
<comment type="caution">
    <text evidence="1">The sequence shown here is derived from an EMBL/GenBank/DDBJ whole genome shotgun (WGS) entry which is preliminary data.</text>
</comment>
<proteinExistence type="predicted"/>
<dbReference type="EMBL" id="BARU01023029">
    <property type="protein sequence ID" value="GAH48725.1"/>
    <property type="molecule type" value="Genomic_DNA"/>
</dbReference>
<feature type="non-terminal residue" evidence="1">
    <location>
        <position position="156"/>
    </location>
</feature>
<gene>
    <name evidence="1" type="ORF">S03H2_37414</name>
</gene>
<name>X1GV29_9ZZZZ</name>
<evidence type="ECO:0000313" key="1">
    <source>
        <dbReference type="EMBL" id="GAH48725.1"/>
    </source>
</evidence>
<organism evidence="1">
    <name type="scientific">marine sediment metagenome</name>
    <dbReference type="NCBI Taxonomy" id="412755"/>
    <lineage>
        <taxon>unclassified sequences</taxon>
        <taxon>metagenomes</taxon>
        <taxon>ecological metagenomes</taxon>
    </lineage>
</organism>
<protein>
    <submittedName>
        <fullName evidence="1">Uncharacterized protein</fullName>
    </submittedName>
</protein>
<dbReference type="AlphaFoldDB" id="X1GV29"/>
<accession>X1GV29</accession>
<reference evidence="1" key="1">
    <citation type="journal article" date="2014" name="Front. Microbiol.">
        <title>High frequency of phylogenetically diverse reductive dehalogenase-homologous genes in deep subseafloor sedimentary metagenomes.</title>
        <authorList>
            <person name="Kawai M."/>
            <person name="Futagami T."/>
            <person name="Toyoda A."/>
            <person name="Takaki Y."/>
            <person name="Nishi S."/>
            <person name="Hori S."/>
            <person name="Arai W."/>
            <person name="Tsubouchi T."/>
            <person name="Morono Y."/>
            <person name="Uchiyama I."/>
            <person name="Ito T."/>
            <person name="Fujiyama A."/>
            <person name="Inagaki F."/>
            <person name="Takami H."/>
        </authorList>
    </citation>
    <scope>NUCLEOTIDE SEQUENCE</scope>
    <source>
        <strain evidence="1">Expedition CK06-06</strain>
    </source>
</reference>